<organism evidence="1 2">
    <name type="scientific">Anaerotruncus colihominis</name>
    <dbReference type="NCBI Taxonomy" id="169435"/>
    <lineage>
        <taxon>Bacteria</taxon>
        <taxon>Bacillati</taxon>
        <taxon>Bacillota</taxon>
        <taxon>Clostridia</taxon>
        <taxon>Eubacteriales</taxon>
        <taxon>Oscillospiraceae</taxon>
        <taxon>Anaerotruncus</taxon>
    </lineage>
</organism>
<gene>
    <name evidence="1" type="ORF">B5F11_18485</name>
</gene>
<evidence type="ECO:0008006" key="3">
    <source>
        <dbReference type="Google" id="ProtNLM"/>
    </source>
</evidence>
<dbReference type="EMBL" id="NFKP01000035">
    <property type="protein sequence ID" value="OUP67381.1"/>
    <property type="molecule type" value="Genomic_DNA"/>
</dbReference>
<dbReference type="Proteomes" id="UP000196386">
    <property type="component" value="Unassembled WGS sequence"/>
</dbReference>
<reference evidence="2" key="1">
    <citation type="submission" date="2017-04" db="EMBL/GenBank/DDBJ databases">
        <title>Function of individual gut microbiota members based on whole genome sequencing of pure cultures obtained from chicken caecum.</title>
        <authorList>
            <person name="Medvecky M."/>
            <person name="Cejkova D."/>
            <person name="Polansky O."/>
            <person name="Karasova D."/>
            <person name="Kubasova T."/>
            <person name="Cizek A."/>
            <person name="Rychlik I."/>
        </authorList>
    </citation>
    <scope>NUCLEOTIDE SEQUENCE [LARGE SCALE GENOMIC DNA]</scope>
    <source>
        <strain evidence="2">An175</strain>
    </source>
</reference>
<evidence type="ECO:0000313" key="1">
    <source>
        <dbReference type="EMBL" id="OUP67381.1"/>
    </source>
</evidence>
<evidence type="ECO:0000313" key="2">
    <source>
        <dbReference type="Proteomes" id="UP000196386"/>
    </source>
</evidence>
<accession>A0A1Y4MNJ6</accession>
<name>A0A1Y4MNJ6_9FIRM</name>
<dbReference type="RefSeq" id="WP_087303250.1">
    <property type="nucleotide sequence ID" value="NZ_NFKP01000035.1"/>
</dbReference>
<comment type="caution">
    <text evidence="1">The sequence shown here is derived from an EMBL/GenBank/DDBJ whole genome shotgun (WGS) entry which is preliminary data.</text>
</comment>
<proteinExistence type="predicted"/>
<protein>
    <recommendedName>
        <fullName evidence="3">DUF1795 domain-containing protein</fullName>
    </recommendedName>
</protein>
<sequence length="199" mass="22631">MKDTELIAKRQEKKRQMGYTIENEVVVDGVPYTFSRRELYDGQFSLVLPEQFFPMPEDAARLKFPSENRPKVILCSADGGVCFTFNWMETLVSATSVGKNADALRTVIKRINPAFIFHSQGKYKISEQIVLGYFDFTSYAVDADLYNRAFAVNIGERLLVGSFICSKESWSGWEPLVEQMLKSIQDHTEGTAEEEKQDG</sequence>
<dbReference type="AlphaFoldDB" id="A0A1Y4MNJ6"/>